<dbReference type="UniPathway" id="UPA00094"/>
<feature type="domain" description="Lipoyl-binding" evidence="9">
    <location>
        <begin position="175"/>
        <end position="251"/>
    </location>
</feature>
<dbReference type="PRINTS" id="PR01071">
    <property type="entry name" value="ACOABIOTINCC"/>
</dbReference>
<dbReference type="PANTHER" id="PTHR11712">
    <property type="entry name" value="POLYKETIDE SYNTHASE-RELATED"/>
    <property type="match status" value="1"/>
</dbReference>
<organism evidence="11 12">
    <name type="scientific">Blastocystis sp. subtype 1 (strain ATCC 50177 / NandII)</name>
    <dbReference type="NCBI Taxonomy" id="478820"/>
    <lineage>
        <taxon>Eukaryota</taxon>
        <taxon>Sar</taxon>
        <taxon>Stramenopiles</taxon>
        <taxon>Bigyra</taxon>
        <taxon>Opalozoa</taxon>
        <taxon>Opalinata</taxon>
        <taxon>Blastocystidae</taxon>
        <taxon>Blastocystis</taxon>
    </lineage>
</organism>
<comment type="caution">
    <text evidence="11">The sequence shown here is derived from an EMBL/GenBank/DDBJ whole genome shotgun (WGS) entry which is preliminary data.</text>
</comment>
<evidence type="ECO:0000256" key="3">
    <source>
        <dbReference type="ARBA" id="ARBA00022516"/>
    </source>
</evidence>
<evidence type="ECO:0000256" key="7">
    <source>
        <dbReference type="ARBA" id="ARBA00023160"/>
    </source>
</evidence>
<evidence type="ECO:0000256" key="6">
    <source>
        <dbReference type="ARBA" id="ARBA00023098"/>
    </source>
</evidence>
<dbReference type="InterPro" id="IPR001882">
    <property type="entry name" value="Biotin_BS"/>
</dbReference>
<dbReference type="InterPro" id="IPR011053">
    <property type="entry name" value="Single_hybrid_motif"/>
</dbReference>
<dbReference type="EMBL" id="LXWW01000515">
    <property type="protein sequence ID" value="OAO12739.1"/>
    <property type="molecule type" value="Genomic_DNA"/>
</dbReference>
<dbReference type="InterPro" id="IPR020841">
    <property type="entry name" value="PKS_Beta-ketoAc_synthase_dom"/>
</dbReference>
<evidence type="ECO:0000256" key="2">
    <source>
        <dbReference type="ARBA" id="ARBA00013191"/>
    </source>
</evidence>
<dbReference type="InterPro" id="IPR001249">
    <property type="entry name" value="AcCoA_biotinCC"/>
</dbReference>
<dbReference type="GO" id="GO:0003989">
    <property type="term" value="F:acetyl-CoA carboxylase activity"/>
    <property type="evidence" value="ECO:0007669"/>
    <property type="project" value="InterPro"/>
</dbReference>
<evidence type="ECO:0000256" key="8">
    <source>
        <dbReference type="ARBA" id="ARBA00023267"/>
    </source>
</evidence>
<evidence type="ECO:0000256" key="5">
    <source>
        <dbReference type="ARBA" id="ARBA00022832"/>
    </source>
</evidence>
<dbReference type="Gene3D" id="2.40.50.100">
    <property type="match status" value="1"/>
</dbReference>
<protein>
    <recommendedName>
        <fullName evidence="2">beta-ketoacyl-[acyl-carrier-protein] synthase I</fullName>
        <ecNumber evidence="2">2.3.1.41</ecNumber>
    </recommendedName>
</protein>
<keyword evidence="3" id="KW-0444">Lipid biosynthesis</keyword>
<dbReference type="Proteomes" id="UP000078348">
    <property type="component" value="Unassembled WGS sequence"/>
</dbReference>
<dbReference type="NCBIfam" id="TIGR00531">
    <property type="entry name" value="BCCP"/>
    <property type="match status" value="1"/>
</dbReference>
<dbReference type="InterPro" id="IPR000089">
    <property type="entry name" value="Biotin_lipoyl"/>
</dbReference>
<evidence type="ECO:0000313" key="12">
    <source>
        <dbReference type="Proteomes" id="UP000078348"/>
    </source>
</evidence>
<dbReference type="EC" id="2.3.1.41" evidence="2"/>
<dbReference type="STRING" id="478820.A0A196S9R8"/>
<feature type="non-terminal residue" evidence="11">
    <location>
        <position position="1"/>
    </location>
</feature>
<dbReference type="InterPro" id="IPR000794">
    <property type="entry name" value="Beta-ketoacyl_synthase"/>
</dbReference>
<dbReference type="SUPFAM" id="SSF53901">
    <property type="entry name" value="Thiolase-like"/>
    <property type="match status" value="1"/>
</dbReference>
<keyword evidence="6" id="KW-0443">Lipid metabolism</keyword>
<keyword evidence="7" id="KW-0275">Fatty acid biosynthesis</keyword>
<keyword evidence="5" id="KW-0276">Fatty acid metabolism</keyword>
<dbReference type="PROSITE" id="PS00188">
    <property type="entry name" value="BIOTIN"/>
    <property type="match status" value="1"/>
</dbReference>
<dbReference type="Pfam" id="PF02801">
    <property type="entry name" value="Ketoacyl-synt_C"/>
    <property type="match status" value="1"/>
</dbReference>
<dbReference type="InterPro" id="IPR016039">
    <property type="entry name" value="Thiolase-like"/>
</dbReference>
<dbReference type="GO" id="GO:0006633">
    <property type="term" value="P:fatty acid biosynthetic process"/>
    <property type="evidence" value="ECO:0007669"/>
    <property type="project" value="UniProtKB-UniPathway"/>
</dbReference>
<accession>A0A196S9R8</accession>
<dbReference type="PROSITE" id="PS52004">
    <property type="entry name" value="KS3_2"/>
    <property type="match status" value="1"/>
</dbReference>
<dbReference type="OrthoDB" id="10063723at2759"/>
<dbReference type="PROSITE" id="PS50968">
    <property type="entry name" value="BIOTINYL_LIPOYL"/>
    <property type="match status" value="1"/>
</dbReference>
<proteinExistence type="predicted"/>
<evidence type="ECO:0000313" key="11">
    <source>
        <dbReference type="EMBL" id="OAO12739.1"/>
    </source>
</evidence>
<evidence type="ECO:0000259" key="9">
    <source>
        <dbReference type="PROSITE" id="PS50968"/>
    </source>
</evidence>
<keyword evidence="12" id="KW-1185">Reference proteome</keyword>
<dbReference type="GO" id="GO:0005829">
    <property type="term" value="C:cytosol"/>
    <property type="evidence" value="ECO:0007669"/>
    <property type="project" value="TreeGrafter"/>
</dbReference>
<dbReference type="InterPro" id="IPR014031">
    <property type="entry name" value="Ketoacyl_synth_C"/>
</dbReference>
<evidence type="ECO:0000259" key="10">
    <source>
        <dbReference type="PROSITE" id="PS52004"/>
    </source>
</evidence>
<keyword evidence="4" id="KW-0808">Transferase</keyword>
<dbReference type="GO" id="GO:0004315">
    <property type="term" value="F:3-oxoacyl-[acyl-carrier-protein] synthase activity"/>
    <property type="evidence" value="ECO:0007669"/>
    <property type="project" value="UniProtKB-EC"/>
</dbReference>
<gene>
    <name evidence="11" type="ORF">AV274_5580</name>
</gene>
<dbReference type="CDD" id="cd06850">
    <property type="entry name" value="biotinyl_domain"/>
    <property type="match status" value="1"/>
</dbReference>
<reference evidence="11 12" key="1">
    <citation type="submission" date="2016-05" db="EMBL/GenBank/DDBJ databases">
        <title>Nuclear genome of Blastocystis sp. subtype 1 NandII.</title>
        <authorList>
            <person name="Gentekaki E."/>
            <person name="Curtis B."/>
            <person name="Stairs C."/>
            <person name="Eme L."/>
            <person name="Herman E."/>
            <person name="Klimes V."/>
            <person name="Arias M.C."/>
            <person name="Elias M."/>
            <person name="Hilliou F."/>
            <person name="Klute M."/>
            <person name="Malik S.-B."/>
            <person name="Pightling A."/>
            <person name="Rachubinski R."/>
            <person name="Salas D."/>
            <person name="Schlacht A."/>
            <person name="Suga H."/>
            <person name="Archibald J."/>
            <person name="Ball S.G."/>
            <person name="Clark G."/>
            <person name="Dacks J."/>
            <person name="Van Der Giezen M."/>
            <person name="Tsaousis A."/>
            <person name="Roger A."/>
        </authorList>
    </citation>
    <scope>NUCLEOTIDE SEQUENCE [LARGE SCALE GENOMIC DNA]</scope>
    <source>
        <strain evidence="12">ATCC 50177 / NandII</strain>
    </source>
</reference>
<dbReference type="Pfam" id="PF00364">
    <property type="entry name" value="Biotin_lipoyl"/>
    <property type="match status" value="1"/>
</dbReference>
<dbReference type="FunFam" id="2.40.50.100:FF:000003">
    <property type="entry name" value="Acetyl-CoA carboxylase biotin carboxyl carrier protein"/>
    <property type="match status" value="1"/>
</dbReference>
<dbReference type="Gene3D" id="3.40.47.10">
    <property type="match status" value="1"/>
</dbReference>
<keyword evidence="8" id="KW-0092">Biotin</keyword>
<feature type="domain" description="Ketosynthase family 3 (KS3)" evidence="10">
    <location>
        <begin position="1"/>
        <end position="126"/>
    </location>
</feature>
<dbReference type="GO" id="GO:0009317">
    <property type="term" value="C:acetyl-CoA carboxylase complex"/>
    <property type="evidence" value="ECO:0007669"/>
    <property type="project" value="InterPro"/>
</dbReference>
<evidence type="ECO:0000256" key="1">
    <source>
        <dbReference type="ARBA" id="ARBA00005194"/>
    </source>
</evidence>
<dbReference type="AlphaFoldDB" id="A0A196S9R8"/>
<sequence>QEGGVVADEKLYINAHGTGTPLNDKTETAAIKKAFGENAYKLHVSSTKSMTGHMLGAAGAVEAIAAVKGLEEGVIPPTINYRVKDDECDLDVTPNVAEYNMDNKKLKGIVDIFNDSGLTFMEINEKEGENAFSIKLEKKGEILPVPASAHAAPQFSAAEPAASDTEREIKDFNKYRDVKSPMVGIFYTSPSPDSEPFIKVGDKVKKGDTLCIIEAMKLMNDVVAEEDGELVEICAENGSLVEFGQVLFKIF</sequence>
<name>A0A196S9R8_BLAHN</name>
<dbReference type="SUPFAM" id="SSF51230">
    <property type="entry name" value="Single hybrid motif"/>
    <property type="match status" value="1"/>
</dbReference>
<dbReference type="PANTHER" id="PTHR11712:SF336">
    <property type="entry name" value="3-OXOACYL-[ACYL-CARRIER-PROTEIN] SYNTHASE, MITOCHONDRIAL"/>
    <property type="match status" value="1"/>
</dbReference>
<comment type="pathway">
    <text evidence="1">Lipid metabolism; fatty acid biosynthesis.</text>
</comment>
<evidence type="ECO:0000256" key="4">
    <source>
        <dbReference type="ARBA" id="ARBA00022679"/>
    </source>
</evidence>